<dbReference type="PRINTS" id="PR00169">
    <property type="entry name" value="KCHANNEL"/>
</dbReference>
<dbReference type="FunFam" id="3.30.710.10:FF:000157">
    <property type="entry name" value="Potassium channel"/>
    <property type="match status" value="1"/>
</dbReference>
<dbReference type="HOGENOM" id="CLU_011722_4_0_1"/>
<dbReference type="Pfam" id="PF02214">
    <property type="entry name" value="BTB_2"/>
    <property type="match status" value="1"/>
</dbReference>
<dbReference type="GO" id="GO:0016020">
    <property type="term" value="C:membrane"/>
    <property type="evidence" value="ECO:0000318"/>
    <property type="project" value="GO_Central"/>
</dbReference>
<dbReference type="InterPro" id="IPR003972">
    <property type="entry name" value="K_chnl_volt-dep_Kv1"/>
</dbReference>
<dbReference type="InterPro" id="IPR027359">
    <property type="entry name" value="Volt_channel_dom_sf"/>
</dbReference>
<evidence type="ECO:0000256" key="2">
    <source>
        <dbReference type="ARBA" id="ARBA00022448"/>
    </source>
</evidence>
<evidence type="ECO:0000256" key="1">
    <source>
        <dbReference type="ARBA" id="ARBA00004141"/>
    </source>
</evidence>
<evidence type="ECO:0000256" key="5">
    <source>
        <dbReference type="ARBA" id="ARBA00022826"/>
    </source>
</evidence>
<evidence type="ECO:0000256" key="11">
    <source>
        <dbReference type="ARBA" id="ARBA00023303"/>
    </source>
</evidence>
<dbReference type="AlphaFoldDB" id="A7SIU2"/>
<evidence type="ECO:0000256" key="8">
    <source>
        <dbReference type="ARBA" id="ARBA00022989"/>
    </source>
</evidence>
<dbReference type="FunFam" id="1.20.120.350:FF:000081">
    <property type="entry name" value="Predicted protein"/>
    <property type="match status" value="1"/>
</dbReference>
<dbReference type="PRINTS" id="PR01491">
    <property type="entry name" value="KVCHANNEL"/>
</dbReference>
<dbReference type="InParanoid" id="A7SIU2"/>
<keyword evidence="15" id="KW-1185">Reference proteome</keyword>
<dbReference type="InterPro" id="IPR000210">
    <property type="entry name" value="BTB/POZ_dom"/>
</dbReference>
<organism evidence="14 15">
    <name type="scientific">Nematostella vectensis</name>
    <name type="common">Starlet sea anemone</name>
    <dbReference type="NCBI Taxonomy" id="45351"/>
    <lineage>
        <taxon>Eukaryota</taxon>
        <taxon>Metazoa</taxon>
        <taxon>Cnidaria</taxon>
        <taxon>Anthozoa</taxon>
        <taxon>Hexacorallia</taxon>
        <taxon>Actiniaria</taxon>
        <taxon>Edwardsiidae</taxon>
        <taxon>Nematostella</taxon>
    </lineage>
</organism>
<dbReference type="STRING" id="45351.A7SIU2"/>
<dbReference type="InterPro" id="IPR005821">
    <property type="entry name" value="Ion_trans_dom"/>
</dbReference>
<reference evidence="14 15" key="1">
    <citation type="journal article" date="2007" name="Science">
        <title>Sea anemone genome reveals ancestral eumetazoan gene repertoire and genomic organization.</title>
        <authorList>
            <person name="Putnam N.H."/>
            <person name="Srivastava M."/>
            <person name="Hellsten U."/>
            <person name="Dirks B."/>
            <person name="Chapman J."/>
            <person name="Salamov A."/>
            <person name="Terry A."/>
            <person name="Shapiro H."/>
            <person name="Lindquist E."/>
            <person name="Kapitonov V.V."/>
            <person name="Jurka J."/>
            <person name="Genikhovich G."/>
            <person name="Grigoriev I.V."/>
            <person name="Lucas S.M."/>
            <person name="Steele R.E."/>
            <person name="Finnerty J.R."/>
            <person name="Technau U."/>
            <person name="Martindale M.Q."/>
            <person name="Rokhsar D.S."/>
        </authorList>
    </citation>
    <scope>NUCLEOTIDE SEQUENCE [LARGE SCALE GENOMIC DNA]</scope>
    <source>
        <strain evidence="15">CH2 X CH6</strain>
    </source>
</reference>
<dbReference type="OMA" id="EMACYIW"/>
<evidence type="ECO:0000256" key="12">
    <source>
        <dbReference type="SAM" id="Phobius"/>
    </source>
</evidence>
<proteinExistence type="predicted"/>
<keyword evidence="7" id="KW-0630">Potassium</keyword>
<dbReference type="Gene3D" id="1.10.287.70">
    <property type="match status" value="1"/>
</dbReference>
<dbReference type="EMBL" id="DS469672">
    <property type="protein sequence ID" value="EDO36361.1"/>
    <property type="molecule type" value="Genomic_DNA"/>
</dbReference>
<evidence type="ECO:0000256" key="7">
    <source>
        <dbReference type="ARBA" id="ARBA00022958"/>
    </source>
</evidence>
<comment type="subcellular location">
    <subcellularLocation>
        <location evidence="1">Membrane</location>
        <topology evidence="1">Multi-pass membrane protein</topology>
    </subcellularLocation>
</comment>
<keyword evidence="10 12" id="KW-0472">Membrane</keyword>
<dbReference type="Gene3D" id="1.20.120.350">
    <property type="entry name" value="Voltage-gated potassium channels. Chain C"/>
    <property type="match status" value="1"/>
</dbReference>
<dbReference type="PANTHER" id="PTHR11537:SF113">
    <property type="entry name" value="POTASSIUM VOLTAGE-GATED CHANNEL PROTEIN SHAKER"/>
    <property type="match status" value="1"/>
</dbReference>
<dbReference type="InterPro" id="IPR003968">
    <property type="entry name" value="K_chnl_volt-dep_Kv"/>
</dbReference>
<dbReference type="SMART" id="SM00225">
    <property type="entry name" value="BTB"/>
    <property type="match status" value="1"/>
</dbReference>
<dbReference type="GO" id="GO:0008076">
    <property type="term" value="C:voltage-gated potassium channel complex"/>
    <property type="evidence" value="ECO:0000318"/>
    <property type="project" value="GO_Central"/>
</dbReference>
<dbReference type="SUPFAM" id="SSF54695">
    <property type="entry name" value="POZ domain"/>
    <property type="match status" value="1"/>
</dbReference>
<dbReference type="GO" id="GO:0051260">
    <property type="term" value="P:protein homooligomerization"/>
    <property type="evidence" value="ECO:0007669"/>
    <property type="project" value="InterPro"/>
</dbReference>
<evidence type="ECO:0000256" key="6">
    <source>
        <dbReference type="ARBA" id="ARBA00022882"/>
    </source>
</evidence>
<dbReference type="PRINTS" id="PR01496">
    <property type="entry name" value="SHAKERCHANEL"/>
</dbReference>
<evidence type="ECO:0000313" key="14">
    <source>
        <dbReference type="EMBL" id="EDO36361.1"/>
    </source>
</evidence>
<dbReference type="InterPro" id="IPR011333">
    <property type="entry name" value="SKP1/BTB/POZ_sf"/>
</dbReference>
<dbReference type="Proteomes" id="UP000001593">
    <property type="component" value="Unassembled WGS sequence"/>
</dbReference>
<dbReference type="GO" id="GO:0001508">
    <property type="term" value="P:action potential"/>
    <property type="evidence" value="ECO:0000318"/>
    <property type="project" value="GO_Central"/>
</dbReference>
<evidence type="ECO:0000256" key="10">
    <source>
        <dbReference type="ARBA" id="ARBA00023136"/>
    </source>
</evidence>
<keyword evidence="6" id="KW-0851">Voltage-gated channel</keyword>
<feature type="transmembrane region" description="Helical" evidence="12">
    <location>
        <begin position="146"/>
        <end position="165"/>
    </location>
</feature>
<sequence>MAHPEAYESVSFCNLDLNDRIVINISGERYETLESTLMRYPNTLLGSPIKRSQYFDQRQCEYFFNRNRQAFDAILFYYQSCGRLIKPELLPENIFVEEVRFFEIPSDLITAREELEEKLMGKNAVLPKNDHQKKIWLAFSVPESSFLARVIALWSVMVILISVIIPCVESSLLEFNETSIGNSNVLATNVYVIIEMACYIWFTIELIFRLASAPEKIKFCKQPLNVVDILTVLPYYIVLAVEKSRTGSLSVMRAARMLRVLRIFKLSRYSSGMRVLLYTFLMSLNELWMFMLFAGMSVLLSSAAAYYAETAHGRQTFESIPGAFWWSISTVTTVGYGDQYPLTASGKIVGSILSVFGVLVVALPVFLFVSNFKKVLSTKCTVVEDDSRRDQESIRRHKLGIKNFNTVSRHSLVERSSLSIPRANLRIK</sequence>
<dbReference type="eggNOG" id="KOG1545">
    <property type="taxonomic scope" value="Eukaryota"/>
</dbReference>
<evidence type="ECO:0000256" key="9">
    <source>
        <dbReference type="ARBA" id="ARBA00023065"/>
    </source>
</evidence>
<evidence type="ECO:0000256" key="4">
    <source>
        <dbReference type="ARBA" id="ARBA00022692"/>
    </source>
</evidence>
<dbReference type="Pfam" id="PF00520">
    <property type="entry name" value="Ion_trans"/>
    <property type="match status" value="1"/>
</dbReference>
<name>A7SIU2_NEMVE</name>
<evidence type="ECO:0000256" key="3">
    <source>
        <dbReference type="ARBA" id="ARBA00022538"/>
    </source>
</evidence>
<dbReference type="InterPro" id="IPR003131">
    <property type="entry name" value="T1-type_BTB"/>
</dbReference>
<evidence type="ECO:0000313" key="15">
    <source>
        <dbReference type="Proteomes" id="UP000001593"/>
    </source>
</evidence>
<keyword evidence="2" id="KW-0813">Transport</keyword>
<keyword evidence="5" id="KW-0631">Potassium channel</keyword>
<feature type="transmembrane region" description="Helical" evidence="12">
    <location>
        <begin position="185"/>
        <end position="208"/>
    </location>
</feature>
<dbReference type="InterPro" id="IPR028325">
    <property type="entry name" value="VG_K_chnl"/>
</dbReference>
<keyword evidence="3" id="KW-0633">Potassium transport</keyword>
<keyword evidence="8 12" id="KW-1133">Transmembrane helix</keyword>
<feature type="transmembrane region" description="Helical" evidence="12">
    <location>
        <begin position="348"/>
        <end position="369"/>
    </location>
</feature>
<dbReference type="GO" id="GO:0071805">
    <property type="term" value="P:potassium ion transmembrane transport"/>
    <property type="evidence" value="ECO:0000318"/>
    <property type="project" value="GO_Central"/>
</dbReference>
<dbReference type="GO" id="GO:0005251">
    <property type="term" value="F:delayed rectifier potassium channel activity"/>
    <property type="evidence" value="ECO:0000318"/>
    <property type="project" value="GO_Central"/>
</dbReference>
<dbReference type="PhylomeDB" id="A7SIU2"/>
<gene>
    <name evidence="14" type="ORF">NEMVEDRAFT_v1g212939</name>
</gene>
<keyword evidence="9" id="KW-0406">Ion transport</keyword>
<keyword evidence="4 12" id="KW-0812">Transmembrane</keyword>
<accession>A7SIU2</accession>
<dbReference type="PANTHER" id="PTHR11537">
    <property type="entry name" value="VOLTAGE-GATED POTASSIUM CHANNEL"/>
    <property type="match status" value="1"/>
</dbReference>
<dbReference type="Gene3D" id="3.30.710.10">
    <property type="entry name" value="Potassium Channel Kv1.1, Chain A"/>
    <property type="match status" value="1"/>
</dbReference>
<dbReference type="FunFam" id="1.10.287.70:FF:000028">
    <property type="entry name" value="potassium voltage-gated channel subfamily D member 3"/>
    <property type="match status" value="1"/>
</dbReference>
<keyword evidence="11" id="KW-0407">Ion channel</keyword>
<dbReference type="SUPFAM" id="SSF81324">
    <property type="entry name" value="Voltage-gated potassium channels"/>
    <property type="match status" value="1"/>
</dbReference>
<evidence type="ECO:0000259" key="13">
    <source>
        <dbReference type="SMART" id="SM00225"/>
    </source>
</evidence>
<feature type="domain" description="BTB" evidence="13">
    <location>
        <begin position="19"/>
        <end position="119"/>
    </location>
</feature>
<protein>
    <recommendedName>
        <fullName evidence="13">BTB domain-containing protein</fullName>
    </recommendedName>
</protein>